<dbReference type="PROSITE" id="PS50088">
    <property type="entry name" value="ANK_REPEAT"/>
    <property type="match status" value="2"/>
</dbReference>
<dbReference type="SMART" id="SM00248">
    <property type="entry name" value="ANK"/>
    <property type="match status" value="4"/>
</dbReference>
<proteinExistence type="predicted"/>
<name>A0AAD5Z5C6_9POAL</name>
<dbReference type="InterPro" id="IPR036770">
    <property type="entry name" value="Ankyrin_rpt-contain_sf"/>
</dbReference>
<evidence type="ECO:0000313" key="3">
    <source>
        <dbReference type="Proteomes" id="UP001210211"/>
    </source>
</evidence>
<dbReference type="InterPro" id="IPR002110">
    <property type="entry name" value="Ankyrin_rpt"/>
</dbReference>
<accession>A0AAD5Z5C6</accession>
<dbReference type="EMBL" id="JAMRDG010000002">
    <property type="protein sequence ID" value="KAJ3687192.1"/>
    <property type="molecule type" value="Genomic_DNA"/>
</dbReference>
<dbReference type="PANTHER" id="PTHR46224">
    <property type="entry name" value="ANKYRIN REPEAT FAMILY PROTEIN"/>
    <property type="match status" value="1"/>
</dbReference>
<dbReference type="PRINTS" id="PR01415">
    <property type="entry name" value="ANKYRIN"/>
</dbReference>
<protein>
    <recommendedName>
        <fullName evidence="4">Ankyrin</fullName>
    </recommendedName>
</protein>
<feature type="repeat" description="ANK" evidence="1">
    <location>
        <begin position="108"/>
        <end position="140"/>
    </location>
</feature>
<feature type="repeat" description="ANK" evidence="1">
    <location>
        <begin position="75"/>
        <end position="107"/>
    </location>
</feature>
<keyword evidence="3" id="KW-1185">Reference proteome</keyword>
<dbReference type="SUPFAM" id="SSF48403">
    <property type="entry name" value="Ankyrin repeat"/>
    <property type="match status" value="1"/>
</dbReference>
<dbReference type="PROSITE" id="PS50297">
    <property type="entry name" value="ANK_REP_REGION"/>
    <property type="match status" value="2"/>
</dbReference>
<organism evidence="2 3">
    <name type="scientific">Rhynchospora tenuis</name>
    <dbReference type="NCBI Taxonomy" id="198213"/>
    <lineage>
        <taxon>Eukaryota</taxon>
        <taxon>Viridiplantae</taxon>
        <taxon>Streptophyta</taxon>
        <taxon>Embryophyta</taxon>
        <taxon>Tracheophyta</taxon>
        <taxon>Spermatophyta</taxon>
        <taxon>Magnoliopsida</taxon>
        <taxon>Liliopsida</taxon>
        <taxon>Poales</taxon>
        <taxon>Cyperaceae</taxon>
        <taxon>Cyperoideae</taxon>
        <taxon>Rhynchosporeae</taxon>
        <taxon>Rhynchospora</taxon>
    </lineage>
</organism>
<comment type="caution">
    <text evidence="2">The sequence shown here is derived from an EMBL/GenBank/DDBJ whole genome shotgun (WGS) entry which is preliminary data.</text>
</comment>
<evidence type="ECO:0000256" key="1">
    <source>
        <dbReference type="PROSITE-ProRule" id="PRU00023"/>
    </source>
</evidence>
<dbReference type="Pfam" id="PF12796">
    <property type="entry name" value="Ank_2"/>
    <property type="match status" value="1"/>
</dbReference>
<dbReference type="InterPro" id="IPR051616">
    <property type="entry name" value="Cul2-RING_E3_ligase_SR"/>
</dbReference>
<dbReference type="Proteomes" id="UP001210211">
    <property type="component" value="Unassembled WGS sequence"/>
</dbReference>
<reference evidence="2 3" key="1">
    <citation type="journal article" date="2022" name="Cell">
        <title>Repeat-based holocentromeres influence genome architecture and karyotype evolution.</title>
        <authorList>
            <person name="Hofstatter P.G."/>
            <person name="Thangavel G."/>
            <person name="Lux T."/>
            <person name="Neumann P."/>
            <person name="Vondrak T."/>
            <person name="Novak P."/>
            <person name="Zhang M."/>
            <person name="Costa L."/>
            <person name="Castellani M."/>
            <person name="Scott A."/>
            <person name="Toegelov H."/>
            <person name="Fuchs J."/>
            <person name="Mata-Sucre Y."/>
            <person name="Dias Y."/>
            <person name="Vanzela A.L.L."/>
            <person name="Huettel B."/>
            <person name="Almeida C.C.S."/>
            <person name="Simkova H."/>
            <person name="Souza G."/>
            <person name="Pedrosa-Harand A."/>
            <person name="Macas J."/>
            <person name="Mayer K.F.X."/>
            <person name="Houben A."/>
            <person name="Marques A."/>
        </authorList>
    </citation>
    <scope>NUCLEOTIDE SEQUENCE [LARGE SCALE GENOMIC DNA]</scope>
    <source>
        <strain evidence="2">RhyTen1mFocal</strain>
    </source>
</reference>
<keyword evidence="1" id="KW-0040">ANK repeat</keyword>
<dbReference type="AlphaFoldDB" id="A0AAD5Z5C6"/>
<dbReference type="Pfam" id="PF13637">
    <property type="entry name" value="Ank_4"/>
    <property type="match status" value="1"/>
</dbReference>
<evidence type="ECO:0000313" key="2">
    <source>
        <dbReference type="EMBL" id="KAJ3687192.1"/>
    </source>
</evidence>
<dbReference type="PANTHER" id="PTHR46224:SF6">
    <property type="entry name" value="ANKYRIN REPEAT FAMILY PROTEIN"/>
    <property type="match status" value="1"/>
</dbReference>
<sequence length="200" mass="21431">MASRASDEKAKKLLEAASSGNLHAFIEVAKELDVKAIKDANGLSAFHLGSFHGRTNICQYFVEDLGFHVDFLSPNGETPLFRAAMGGHVVTARYLINHGANTVASDEEGLTPLHYAARYGQVPLLKFLLSLGVPVDVKVKHASGSPLIVAAIYGQESCMKVLLEHHADVNCAIINDCTPLFLSVSAGSLSPSFSSRRVLI</sequence>
<gene>
    <name evidence="2" type="ORF">LUZ61_016356</name>
</gene>
<dbReference type="Gene3D" id="1.25.40.20">
    <property type="entry name" value="Ankyrin repeat-containing domain"/>
    <property type="match status" value="3"/>
</dbReference>
<evidence type="ECO:0008006" key="4">
    <source>
        <dbReference type="Google" id="ProtNLM"/>
    </source>
</evidence>